<dbReference type="Proteomes" id="UP001177260">
    <property type="component" value="Unassembled WGS sequence"/>
</dbReference>
<keyword evidence="2" id="KW-1185">Reference proteome</keyword>
<protein>
    <submittedName>
        <fullName evidence="1">Uncharacterized protein</fullName>
    </submittedName>
</protein>
<accession>A0ACC3B0E4</accession>
<organism evidence="1 2">
    <name type="scientific">Aspergillus melleus</name>
    <dbReference type="NCBI Taxonomy" id="138277"/>
    <lineage>
        <taxon>Eukaryota</taxon>
        <taxon>Fungi</taxon>
        <taxon>Dikarya</taxon>
        <taxon>Ascomycota</taxon>
        <taxon>Pezizomycotina</taxon>
        <taxon>Eurotiomycetes</taxon>
        <taxon>Eurotiomycetidae</taxon>
        <taxon>Eurotiales</taxon>
        <taxon>Aspergillaceae</taxon>
        <taxon>Aspergillus</taxon>
        <taxon>Aspergillus subgen. Circumdati</taxon>
    </lineage>
</organism>
<sequence>MQFWYLSYIALVATIASVEAKIASFNSALDCVGTLTPIQWSGCIANGEVQSITVPQADAYVQFFCYEYRLEDESCIETQTTLQSGCSDLNYERTKCTYWPRRLNATVYPQANFEGQPTVLPNIESPECNVLSNIGMTSVGSIIVPPAYKCSLFPDETCTGTPDVISSPGWHDLSTPPHIGNQTKSISCAK</sequence>
<evidence type="ECO:0000313" key="2">
    <source>
        <dbReference type="Proteomes" id="UP001177260"/>
    </source>
</evidence>
<name>A0ACC3B0E4_9EURO</name>
<dbReference type="EMBL" id="JAOPJF010000038">
    <property type="protein sequence ID" value="KAK1143585.1"/>
    <property type="molecule type" value="Genomic_DNA"/>
</dbReference>
<reference evidence="1 2" key="1">
    <citation type="journal article" date="2023" name="ACS Omega">
        <title>Identification of the Neoaspergillic Acid Biosynthesis Gene Cluster by Establishing an In Vitro CRISPR-Ribonucleoprotein Genetic System in Aspergillus melleus.</title>
        <authorList>
            <person name="Yuan B."/>
            <person name="Grau M.F."/>
            <person name="Murata R.M."/>
            <person name="Torok T."/>
            <person name="Venkateswaran K."/>
            <person name="Stajich J.E."/>
            <person name="Wang C.C.C."/>
        </authorList>
    </citation>
    <scope>NUCLEOTIDE SEQUENCE [LARGE SCALE GENOMIC DNA]</scope>
    <source>
        <strain evidence="1 2">IMV 1140</strain>
    </source>
</reference>
<evidence type="ECO:0000313" key="1">
    <source>
        <dbReference type="EMBL" id="KAK1143585.1"/>
    </source>
</evidence>
<comment type="caution">
    <text evidence="1">The sequence shown here is derived from an EMBL/GenBank/DDBJ whole genome shotgun (WGS) entry which is preliminary data.</text>
</comment>
<gene>
    <name evidence="1" type="ORF">N8T08_006195</name>
</gene>
<proteinExistence type="predicted"/>